<protein>
    <recommendedName>
        <fullName evidence="4">4Fe-4S ferredoxin-type domain-containing protein</fullName>
    </recommendedName>
</protein>
<accession>A0A809RQT3</accession>
<feature type="chain" id="PRO_5035234030" description="4Fe-4S ferredoxin-type domain-containing protein" evidence="1">
    <location>
        <begin position="23"/>
        <end position="113"/>
    </location>
</feature>
<proteinExistence type="predicted"/>
<sequence length="113" mass="11637">MRKFIALLFAVLLPLQTLASMAMPLQVAAQAAVPQDAHCPGHAGDATHDQPVPNNLVCEQCGICHLACAGMLPSAEATPAGMAVSHAFAAVAELQPVSHTPEEPNPPPVATRS</sequence>
<feature type="signal peptide" evidence="1">
    <location>
        <begin position="1"/>
        <end position="22"/>
    </location>
</feature>
<evidence type="ECO:0008006" key="4">
    <source>
        <dbReference type="Google" id="ProtNLM"/>
    </source>
</evidence>
<evidence type="ECO:0000313" key="2">
    <source>
        <dbReference type="EMBL" id="BBO22002.1"/>
    </source>
</evidence>
<dbReference type="EMBL" id="AP021857">
    <property type="protein sequence ID" value="BBO22002.1"/>
    <property type="molecule type" value="Genomic_DNA"/>
</dbReference>
<organism evidence="2 3">
    <name type="scientific">Candidatus Desulfobacillus denitrificans</name>
    <dbReference type="NCBI Taxonomy" id="2608985"/>
    <lineage>
        <taxon>Bacteria</taxon>
        <taxon>Pseudomonadati</taxon>
        <taxon>Pseudomonadota</taxon>
        <taxon>Betaproteobacteria</taxon>
        <taxon>Candidatus Desulfobacillus</taxon>
    </lineage>
</organism>
<evidence type="ECO:0000313" key="3">
    <source>
        <dbReference type="Proteomes" id="UP000662914"/>
    </source>
</evidence>
<gene>
    <name evidence="2" type="ORF">DSYM_27010</name>
</gene>
<evidence type="ECO:0000256" key="1">
    <source>
        <dbReference type="SAM" id="SignalP"/>
    </source>
</evidence>
<dbReference type="Proteomes" id="UP000662914">
    <property type="component" value="Chromosome"/>
</dbReference>
<reference evidence="2" key="1">
    <citation type="journal article" name="DNA Res.">
        <title>The physiological potential of anammox bacteria as revealed by their core genome structure.</title>
        <authorList>
            <person name="Okubo T."/>
            <person name="Toyoda A."/>
            <person name="Fukuhara K."/>
            <person name="Uchiyama I."/>
            <person name="Harigaya Y."/>
            <person name="Kuroiwa M."/>
            <person name="Suzuki T."/>
            <person name="Murakami Y."/>
            <person name="Suwa Y."/>
            <person name="Takami H."/>
        </authorList>
    </citation>
    <scope>NUCLEOTIDE SEQUENCE</scope>
    <source>
        <strain evidence="2">317325-3</strain>
    </source>
</reference>
<name>A0A809RQT3_9PROT</name>
<dbReference type="AlphaFoldDB" id="A0A809RQT3"/>
<keyword evidence="1" id="KW-0732">Signal</keyword>
<dbReference type="KEGG" id="ddz:DSYM_27010"/>